<evidence type="ECO:0000256" key="1">
    <source>
        <dbReference type="SAM" id="Phobius"/>
    </source>
</evidence>
<feature type="transmembrane region" description="Helical" evidence="1">
    <location>
        <begin position="76"/>
        <end position="94"/>
    </location>
</feature>
<keyword evidence="1" id="KW-1133">Transmembrane helix</keyword>
<keyword evidence="3" id="KW-1185">Reference proteome</keyword>
<name>A0ABT0JMR6_9PSED</name>
<sequence>MKKKPNKAYLARMLIALYVCLFFVVLYYLGGIEAPGLIYLSLEPLCLVALFAFIYYLFCWLFIACRPRDEVWWKRVDYVWLLFASLALIGQTQVVRTSWFESDHTLAQGAYQSIEKSLKAQINDLLSPESCASAATRYEPADAEQVGRLCERYAGLARPLSELAVLKVLADLPGIASEYSAKPVQDWLTALQDTEKERESRRTQVDKFATLIQPTRFETFFSYFAPLLVVIALALRASKVTGEIQLKAPKQRKFWLIVNQRVVVDSLGFTDVARKRFTHALGSWRKADWGVVHMTCDFIALNSGRGSNEFVAPGFCESEFQLARLEDFEHCGFAEWAAGQSMEVLYLVGENDPDLIKRLRQWGEESKTEVLIREHI</sequence>
<dbReference type="EMBL" id="JALQCX010000051">
    <property type="protein sequence ID" value="MCK9817217.1"/>
    <property type="molecule type" value="Genomic_DNA"/>
</dbReference>
<keyword evidence="1" id="KW-0812">Transmembrane</keyword>
<dbReference type="Proteomes" id="UP001155163">
    <property type="component" value="Unassembled WGS sequence"/>
</dbReference>
<comment type="caution">
    <text evidence="2">The sequence shown here is derived from an EMBL/GenBank/DDBJ whole genome shotgun (WGS) entry which is preliminary data.</text>
</comment>
<feature type="transmembrane region" description="Helical" evidence="1">
    <location>
        <begin position="36"/>
        <end position="64"/>
    </location>
</feature>
<accession>A0ABT0JMR6</accession>
<gene>
    <name evidence="2" type="ORF">M1B35_24585</name>
</gene>
<dbReference type="RefSeq" id="WP_268263364.1">
    <property type="nucleotide sequence ID" value="NZ_JALQCX010000051.1"/>
</dbReference>
<keyword evidence="1" id="KW-0472">Membrane</keyword>
<feature type="transmembrane region" description="Helical" evidence="1">
    <location>
        <begin position="9"/>
        <end position="30"/>
    </location>
</feature>
<proteinExistence type="predicted"/>
<protein>
    <submittedName>
        <fullName evidence="2">Uncharacterized protein</fullName>
    </submittedName>
</protein>
<evidence type="ECO:0000313" key="2">
    <source>
        <dbReference type="EMBL" id="MCK9817217.1"/>
    </source>
</evidence>
<reference evidence="2 3" key="2">
    <citation type="journal article" date="2023" name="Plant Pathol.">
        <title>Dismantling and reorganizing Pseudomonas marginalis sensu#lato.</title>
        <authorList>
            <person name="Sawada H."/>
            <person name="Fujikawa T."/>
            <person name="Satou M."/>
        </authorList>
    </citation>
    <scope>NUCLEOTIDE SEQUENCE [LARGE SCALE GENOMIC DNA]</scope>
    <source>
        <strain evidence="2 3">MAFF 302046</strain>
    </source>
</reference>
<organism evidence="2 3">
    <name type="scientific">Pseudomonas morbosilactucae</name>
    <dbReference type="NCBI Taxonomy" id="2938197"/>
    <lineage>
        <taxon>Bacteria</taxon>
        <taxon>Pseudomonadati</taxon>
        <taxon>Pseudomonadota</taxon>
        <taxon>Gammaproteobacteria</taxon>
        <taxon>Pseudomonadales</taxon>
        <taxon>Pseudomonadaceae</taxon>
        <taxon>Pseudomonas</taxon>
    </lineage>
</organism>
<evidence type="ECO:0000313" key="3">
    <source>
        <dbReference type="Proteomes" id="UP001155163"/>
    </source>
</evidence>
<reference evidence="2 3" key="1">
    <citation type="journal article" date="2022" name="Int. J. Syst. Evol. Microbiol.">
        <title>Pseudomonas aegrilactucae sp. nov. and Pseudomonas morbosilactucae sp. nov., pathogens causing bacterial rot of lettuce in Japan.</title>
        <authorList>
            <person name="Sawada H."/>
            <person name="Fujikawa T."/>
            <person name="Satou M."/>
        </authorList>
    </citation>
    <scope>NUCLEOTIDE SEQUENCE [LARGE SCALE GENOMIC DNA]</scope>
    <source>
        <strain evidence="2 3">MAFF 302046</strain>
    </source>
</reference>